<evidence type="ECO:0000256" key="3">
    <source>
        <dbReference type="ARBA" id="ARBA00022898"/>
    </source>
</evidence>
<dbReference type="InterPro" id="IPR015422">
    <property type="entry name" value="PyrdxlP-dep_Trfase_small"/>
</dbReference>
<dbReference type="SUPFAM" id="SSF53383">
    <property type="entry name" value="PLP-dependent transferases"/>
    <property type="match status" value="1"/>
</dbReference>
<evidence type="ECO:0000256" key="5">
    <source>
        <dbReference type="PIRSR" id="PIRSR000524-50"/>
    </source>
</evidence>
<evidence type="ECO:0000256" key="4">
    <source>
        <dbReference type="PIRSR" id="PIRSR000524-1"/>
    </source>
</evidence>
<dbReference type="Pfam" id="PF00266">
    <property type="entry name" value="Aminotran_5"/>
    <property type="match status" value="1"/>
</dbReference>
<dbReference type="Gene3D" id="3.40.640.10">
    <property type="entry name" value="Type I PLP-dependent aspartate aminotransferase-like (Major domain)"/>
    <property type="match status" value="1"/>
</dbReference>
<dbReference type="PANTHER" id="PTHR21152:SF40">
    <property type="entry name" value="ALANINE--GLYOXYLATE AMINOTRANSFERASE"/>
    <property type="match status" value="1"/>
</dbReference>
<dbReference type="Proteomes" id="UP000092884">
    <property type="component" value="Chromosome"/>
</dbReference>
<evidence type="ECO:0000256" key="1">
    <source>
        <dbReference type="ARBA" id="ARBA00001933"/>
    </source>
</evidence>
<dbReference type="PROSITE" id="PS00595">
    <property type="entry name" value="AA_TRANSFER_CLASS_5"/>
    <property type="match status" value="1"/>
</dbReference>
<evidence type="ECO:0000313" key="9">
    <source>
        <dbReference type="EMBL" id="ANV97827.1"/>
    </source>
</evidence>
<evidence type="ECO:0000313" key="10">
    <source>
        <dbReference type="Proteomes" id="UP000092884"/>
    </source>
</evidence>
<dbReference type="PIRSF" id="PIRSF000524">
    <property type="entry name" value="SPT"/>
    <property type="match status" value="1"/>
</dbReference>
<evidence type="ECO:0000256" key="6">
    <source>
        <dbReference type="RuleBase" id="RU004075"/>
    </source>
</evidence>
<name>A0A1B1U4W3_9HELI</name>
<accession>A0A1B1U4W3</accession>
<dbReference type="RefSeq" id="WP_066339490.1">
    <property type="nucleotide sequence ID" value="NZ_CP016503.1"/>
</dbReference>
<dbReference type="GO" id="GO:0004760">
    <property type="term" value="F:L-serine-pyruvate transaminase activity"/>
    <property type="evidence" value="ECO:0007669"/>
    <property type="project" value="TreeGrafter"/>
</dbReference>
<comment type="similarity">
    <text evidence="2 6">Belongs to the class-V pyridoxal-phosphate-dependent aminotransferase family.</text>
</comment>
<gene>
    <name evidence="9" type="ORF">BBW65_02965</name>
</gene>
<dbReference type="AlphaFoldDB" id="A0A1B1U4W3"/>
<dbReference type="OrthoDB" id="9766472at2"/>
<keyword evidence="10" id="KW-1185">Reference proteome</keyword>
<sequence>MQLFTAGPSSSHPSLLQCFNSPIIHHRSEAFAELYAIVQKHLKAMIQMPYVFCLNCSGTGAMESALSSLTPSKILVLDHGKFSHRWAVIADRLQIPHTQITKEWNTWHSPQEVLETCKNDPQINCVCLQTCESSGGVSQDYAQITRTIKEFNPNIMTIVDAIASLGIEKLDTANIDVLIGASQKGLMLPVGIGFVWISQFAKDKLMQCQPKSLYLALQNQISNPIPFSLPSNYFLALKCFFELVKPELNYSLVQTRFQQTKTLLEQLNAPLYCAKPSLGIIAFRDEGEKIRSMLKLEGIQISGGQDKLKGHISRIGNFGILQEYDLLLEALKSKVLHSVQTEQLTTKFD</sequence>
<feature type="modified residue" description="N6-(pyridoxal phosphate)lysine" evidence="5">
    <location>
        <position position="184"/>
    </location>
</feature>
<dbReference type="Gene3D" id="3.90.1150.10">
    <property type="entry name" value="Aspartate Aminotransferase, domain 1"/>
    <property type="match status" value="1"/>
</dbReference>
<comment type="cofactor">
    <cofactor evidence="1 5 7">
        <name>pyridoxal 5'-phosphate</name>
        <dbReference type="ChEBI" id="CHEBI:597326"/>
    </cofactor>
</comment>
<feature type="domain" description="Aminotransferase class V" evidence="8">
    <location>
        <begin position="24"/>
        <end position="207"/>
    </location>
</feature>
<dbReference type="InterPro" id="IPR000192">
    <property type="entry name" value="Aminotrans_V_dom"/>
</dbReference>
<dbReference type="PANTHER" id="PTHR21152">
    <property type="entry name" value="AMINOTRANSFERASE CLASS V"/>
    <property type="match status" value="1"/>
</dbReference>
<dbReference type="KEGG" id="het:BBW65_02965"/>
<evidence type="ECO:0000256" key="2">
    <source>
        <dbReference type="ARBA" id="ARBA00009236"/>
    </source>
</evidence>
<dbReference type="GO" id="GO:0008453">
    <property type="term" value="F:alanine-glyoxylate transaminase activity"/>
    <property type="evidence" value="ECO:0007669"/>
    <property type="project" value="TreeGrafter"/>
</dbReference>
<protein>
    <recommendedName>
        <fullName evidence="8">Aminotransferase class V domain-containing protein</fullName>
    </recommendedName>
</protein>
<proteinExistence type="inferred from homology"/>
<dbReference type="STRING" id="222136.BBW65_02965"/>
<evidence type="ECO:0000259" key="8">
    <source>
        <dbReference type="Pfam" id="PF00266"/>
    </source>
</evidence>
<dbReference type="InterPro" id="IPR020578">
    <property type="entry name" value="Aminotrans_V_PyrdxlP_BS"/>
</dbReference>
<reference evidence="10" key="1">
    <citation type="submission" date="2016-07" db="EMBL/GenBank/DDBJ databases">
        <authorList>
            <person name="Florea S."/>
            <person name="Webb J.S."/>
            <person name="Jaromczyk J."/>
            <person name="Schardl C.L."/>
        </authorList>
    </citation>
    <scope>NUCLEOTIDE SEQUENCE [LARGE SCALE GENOMIC DNA]</scope>
    <source>
        <strain evidence="10">MIT 01-6242</strain>
    </source>
</reference>
<dbReference type="EMBL" id="CP016503">
    <property type="protein sequence ID" value="ANV97827.1"/>
    <property type="molecule type" value="Genomic_DNA"/>
</dbReference>
<dbReference type="InterPro" id="IPR015421">
    <property type="entry name" value="PyrdxlP-dep_Trfase_major"/>
</dbReference>
<feature type="binding site" evidence="4">
    <location>
        <position position="314"/>
    </location>
    <ligand>
        <name>substrate</name>
    </ligand>
</feature>
<dbReference type="GO" id="GO:0019265">
    <property type="term" value="P:glycine biosynthetic process, by transamination of glyoxylate"/>
    <property type="evidence" value="ECO:0007669"/>
    <property type="project" value="TreeGrafter"/>
</dbReference>
<dbReference type="InterPro" id="IPR024169">
    <property type="entry name" value="SP_NH2Trfase/AEP_transaminase"/>
</dbReference>
<organism evidence="9 10">
    <name type="scientific">Helicobacter enhydrae</name>
    <dbReference type="NCBI Taxonomy" id="222136"/>
    <lineage>
        <taxon>Bacteria</taxon>
        <taxon>Pseudomonadati</taxon>
        <taxon>Campylobacterota</taxon>
        <taxon>Epsilonproteobacteria</taxon>
        <taxon>Campylobacterales</taxon>
        <taxon>Helicobacteraceae</taxon>
        <taxon>Helicobacter</taxon>
    </lineage>
</organism>
<keyword evidence="3 5" id="KW-0663">Pyridoxal phosphate</keyword>
<dbReference type="InterPro" id="IPR015424">
    <property type="entry name" value="PyrdxlP-dep_Trfase"/>
</dbReference>
<evidence type="ECO:0000256" key="7">
    <source>
        <dbReference type="RuleBase" id="RU004504"/>
    </source>
</evidence>